<evidence type="ECO:0000313" key="2">
    <source>
        <dbReference type="Proteomes" id="UP000321405"/>
    </source>
</evidence>
<accession>A0A511BLP2</accession>
<evidence type="ECO:0000313" key="1">
    <source>
        <dbReference type="EMBL" id="GEL01165.1"/>
    </source>
</evidence>
<gene>
    <name evidence="1" type="ORF">SSA02_03280</name>
</gene>
<dbReference type="InterPro" id="IPR035919">
    <property type="entry name" value="EAL_sf"/>
</dbReference>
<dbReference type="SUPFAM" id="SSF141868">
    <property type="entry name" value="EAL domain-like"/>
    <property type="match status" value="1"/>
</dbReference>
<keyword evidence="2" id="KW-1185">Reference proteome</keyword>
<proteinExistence type="predicted"/>
<evidence type="ECO:0008006" key="3">
    <source>
        <dbReference type="Google" id="ProtNLM"/>
    </source>
</evidence>
<name>A0A511BLP2_9PROT</name>
<comment type="caution">
    <text evidence="1">The sequence shown here is derived from an EMBL/GenBank/DDBJ whole genome shotgun (WGS) entry which is preliminary data.</text>
</comment>
<dbReference type="Proteomes" id="UP000321405">
    <property type="component" value="Unassembled WGS sequence"/>
</dbReference>
<dbReference type="Gene3D" id="3.20.20.450">
    <property type="entry name" value="EAL domain"/>
    <property type="match status" value="1"/>
</dbReference>
<reference evidence="1 2" key="1">
    <citation type="submission" date="2019-07" db="EMBL/GenBank/DDBJ databases">
        <title>Whole genome shotgun sequence of Swaminathania salitolerans NBRC 104436.</title>
        <authorList>
            <person name="Hosoyama A."/>
            <person name="Uohara A."/>
            <person name="Ohji S."/>
            <person name="Ichikawa N."/>
        </authorList>
    </citation>
    <scope>NUCLEOTIDE SEQUENCE [LARGE SCALE GENOMIC DNA]</scope>
    <source>
        <strain evidence="1 2">NBRC 104436</strain>
    </source>
</reference>
<dbReference type="OrthoDB" id="7285279at2"/>
<dbReference type="RefSeq" id="WP_147092167.1">
    <property type="nucleotide sequence ID" value="NZ_BJVC01000001.1"/>
</dbReference>
<organism evidence="1 2">
    <name type="scientific">Swaminathania salitolerans</name>
    <dbReference type="NCBI Taxonomy" id="182838"/>
    <lineage>
        <taxon>Bacteria</taxon>
        <taxon>Pseudomonadati</taxon>
        <taxon>Pseudomonadota</taxon>
        <taxon>Alphaproteobacteria</taxon>
        <taxon>Acetobacterales</taxon>
        <taxon>Acetobacteraceae</taxon>
        <taxon>Swaminathania</taxon>
    </lineage>
</organism>
<sequence length="267" mass="29991">MRRKPRRAAARQREETASLDTQYRYEVRQGLVSTIGWDLSPALSKLVRERGQSNPRSRPPRLEEGPDLLMMRQICARFVQIPGRHVVCVTLADRKAPDASFVEGLQRIFSETGFPPGCLKLMIYEDRLMEERCERAYQLALLRDWGVELWLTRFGQDQSSLSLVRERAASGLINGVSFDASLVLMPNAVWHPMEERMENTDAFLDPVAMQFVAASCAAIRALGLKTHLGRIASSSQCAFGLDAEFDEISGRCSELEGIAQSDGLPCW</sequence>
<dbReference type="EMBL" id="BJVC01000001">
    <property type="protein sequence ID" value="GEL01165.1"/>
    <property type="molecule type" value="Genomic_DNA"/>
</dbReference>
<protein>
    <recommendedName>
        <fullName evidence="3">EAL domain-containing protein</fullName>
    </recommendedName>
</protein>
<dbReference type="AlphaFoldDB" id="A0A511BLP2"/>